<evidence type="ECO:0000313" key="3">
    <source>
        <dbReference type="Proteomes" id="UP000325141"/>
    </source>
</evidence>
<protein>
    <recommendedName>
        <fullName evidence="1">Putative beta-lactamase-inhibitor-like PepSY-like domain-containing protein</fullName>
    </recommendedName>
</protein>
<feature type="domain" description="Putative beta-lactamase-inhibitor-like PepSY-like" evidence="1">
    <location>
        <begin position="60"/>
        <end position="141"/>
    </location>
</feature>
<accession>A0A5M6CRL0</accession>
<keyword evidence="3" id="KW-1185">Reference proteome</keyword>
<dbReference type="Proteomes" id="UP000325141">
    <property type="component" value="Unassembled WGS sequence"/>
</dbReference>
<dbReference type="Pfam" id="PF11396">
    <property type="entry name" value="PepSY_like"/>
    <property type="match status" value="1"/>
</dbReference>
<gene>
    <name evidence="2" type="ORF">F0460_03865</name>
</gene>
<dbReference type="Gene3D" id="3.40.1420.30">
    <property type="match status" value="1"/>
</dbReference>
<sequence length="145" mass="16368">MIINLFFVTLLAASCSSDDNNSETIVQTSELPSQSKSFLETYFLGYPIVQIQRDARSVDEYYEVRLTDGTQVDFDKNGMWTEVDGNGRSLPTSFIHANIVTYVNSNYPSASIESIGKEIYGFNVDLTNNFDLRFSREGIFLGMEN</sequence>
<dbReference type="AlphaFoldDB" id="A0A5M6CRL0"/>
<dbReference type="InterPro" id="IPR021533">
    <property type="entry name" value="PepSY-like"/>
</dbReference>
<dbReference type="SUPFAM" id="SSF160574">
    <property type="entry name" value="BT0923-like"/>
    <property type="match status" value="1"/>
</dbReference>
<evidence type="ECO:0000313" key="2">
    <source>
        <dbReference type="EMBL" id="KAA5537807.1"/>
    </source>
</evidence>
<proteinExistence type="predicted"/>
<comment type="caution">
    <text evidence="2">The sequence shown here is derived from an EMBL/GenBank/DDBJ whole genome shotgun (WGS) entry which is preliminary data.</text>
</comment>
<organism evidence="2 3">
    <name type="scientific">Paenimyroides baculatum</name>
    <dbReference type="NCBI Taxonomy" id="2608000"/>
    <lineage>
        <taxon>Bacteria</taxon>
        <taxon>Pseudomonadati</taxon>
        <taxon>Bacteroidota</taxon>
        <taxon>Flavobacteriia</taxon>
        <taxon>Flavobacteriales</taxon>
        <taxon>Flavobacteriaceae</taxon>
        <taxon>Paenimyroides</taxon>
    </lineage>
</organism>
<reference evidence="2 3" key="1">
    <citation type="submission" date="2019-09" db="EMBL/GenBank/DDBJ databases">
        <title>Genome sequence and assembly of Flavobacterium sp.</title>
        <authorList>
            <person name="Chhetri G."/>
        </authorList>
    </citation>
    <scope>NUCLEOTIDE SEQUENCE [LARGE SCALE GENOMIC DNA]</scope>
    <source>
        <strain evidence="2 3">SNL9</strain>
    </source>
</reference>
<evidence type="ECO:0000259" key="1">
    <source>
        <dbReference type="Pfam" id="PF11396"/>
    </source>
</evidence>
<name>A0A5M6CRL0_9FLAO</name>
<dbReference type="EMBL" id="VWSG01000002">
    <property type="protein sequence ID" value="KAA5537807.1"/>
    <property type="molecule type" value="Genomic_DNA"/>
</dbReference>